<keyword evidence="6 10" id="KW-0812">Transmembrane</keyword>
<dbReference type="SMART" id="SM00304">
    <property type="entry name" value="HAMP"/>
    <property type="match status" value="1"/>
</dbReference>
<dbReference type="Gene3D" id="3.30.565.10">
    <property type="entry name" value="Histidine kinase-like ATPase, C-terminal domain"/>
    <property type="match status" value="1"/>
</dbReference>
<dbReference type="PROSITE" id="PS50109">
    <property type="entry name" value="HIS_KIN"/>
    <property type="match status" value="1"/>
</dbReference>
<evidence type="ECO:0000259" key="12">
    <source>
        <dbReference type="PROSITE" id="PS50885"/>
    </source>
</evidence>
<evidence type="ECO:0000256" key="6">
    <source>
        <dbReference type="ARBA" id="ARBA00022692"/>
    </source>
</evidence>
<keyword evidence="10" id="KW-0472">Membrane</keyword>
<dbReference type="CDD" id="cd00075">
    <property type="entry name" value="HATPase"/>
    <property type="match status" value="1"/>
</dbReference>
<dbReference type="InterPro" id="IPR003594">
    <property type="entry name" value="HATPase_dom"/>
</dbReference>
<dbReference type="SUPFAM" id="SSF158472">
    <property type="entry name" value="HAMP domain-like"/>
    <property type="match status" value="1"/>
</dbReference>
<dbReference type="InterPro" id="IPR036097">
    <property type="entry name" value="HisK_dim/P_sf"/>
</dbReference>
<evidence type="ECO:0000256" key="9">
    <source>
        <dbReference type="ARBA" id="ARBA00023012"/>
    </source>
</evidence>
<organism evidence="13 14">
    <name type="scientific">Kribbella koreensis</name>
    <dbReference type="NCBI Taxonomy" id="57909"/>
    <lineage>
        <taxon>Bacteria</taxon>
        <taxon>Bacillati</taxon>
        <taxon>Actinomycetota</taxon>
        <taxon>Actinomycetes</taxon>
        <taxon>Propionibacteriales</taxon>
        <taxon>Kribbellaceae</taxon>
        <taxon>Kribbella</taxon>
    </lineage>
</organism>
<evidence type="ECO:0000256" key="1">
    <source>
        <dbReference type="ARBA" id="ARBA00000085"/>
    </source>
</evidence>
<feature type="transmembrane region" description="Helical" evidence="10">
    <location>
        <begin position="12"/>
        <end position="36"/>
    </location>
</feature>
<proteinExistence type="predicted"/>
<dbReference type="GO" id="GO:0016301">
    <property type="term" value="F:kinase activity"/>
    <property type="evidence" value="ECO:0007669"/>
    <property type="project" value="UniProtKB-KW"/>
</dbReference>
<evidence type="ECO:0000256" key="8">
    <source>
        <dbReference type="ARBA" id="ARBA00022989"/>
    </source>
</evidence>
<comment type="catalytic activity">
    <reaction evidence="1">
        <text>ATP + protein L-histidine = ADP + protein N-phospho-L-histidine.</text>
        <dbReference type="EC" id="2.7.13.3"/>
    </reaction>
</comment>
<keyword evidence="7 13" id="KW-0418">Kinase</keyword>
<dbReference type="Pfam" id="PF00512">
    <property type="entry name" value="HisKA"/>
    <property type="match status" value="1"/>
</dbReference>
<evidence type="ECO:0000256" key="5">
    <source>
        <dbReference type="ARBA" id="ARBA00022679"/>
    </source>
</evidence>
<dbReference type="EC" id="2.7.13.3" evidence="3"/>
<dbReference type="CDD" id="cd06225">
    <property type="entry name" value="HAMP"/>
    <property type="match status" value="1"/>
</dbReference>
<gene>
    <name evidence="13" type="primary">vanS-Sc_1</name>
    <name evidence="13" type="ORF">GCM10009554_55220</name>
</gene>
<dbReference type="SMART" id="SM00388">
    <property type="entry name" value="HisKA"/>
    <property type="match status" value="1"/>
</dbReference>
<evidence type="ECO:0000259" key="11">
    <source>
        <dbReference type="PROSITE" id="PS50109"/>
    </source>
</evidence>
<feature type="domain" description="Histidine kinase" evidence="11">
    <location>
        <begin position="150"/>
        <end position="359"/>
    </location>
</feature>
<dbReference type="SMART" id="SM00387">
    <property type="entry name" value="HATPase_c"/>
    <property type="match status" value="1"/>
</dbReference>
<dbReference type="InterPro" id="IPR003660">
    <property type="entry name" value="HAMP_dom"/>
</dbReference>
<dbReference type="InterPro" id="IPR050428">
    <property type="entry name" value="TCS_sensor_his_kinase"/>
</dbReference>
<dbReference type="EMBL" id="BAAAHK010000013">
    <property type="protein sequence ID" value="GAA0952336.1"/>
    <property type="molecule type" value="Genomic_DNA"/>
</dbReference>
<evidence type="ECO:0000256" key="2">
    <source>
        <dbReference type="ARBA" id="ARBA00004236"/>
    </source>
</evidence>
<sequence length="366" mass="39125">MSWRPRLTVRLRLTLSYALLLVLAGGVIGVIIYAVMRFVPNYPLTAANPRDQTPVATRGEILDTVVKLTLYALALLAAIGMGAGWIIAGRMLRPLQEITSAARLAANGSLDHRIRLGGPRDEFTDLSDTFDEMLERLERAFTQYRRFAANASHELRTPHAVMKTMLEVAIADPDHQDVRELARRLHETNQRGIDIVEALLALAALGNRKVELEPVNLAAIARQAVAELQPEAEAAGVELSTSIEGSIVEGNETLLHQLIINLGQNAIRHNLPVGGTAKLTVQAGRLTVVNTGEVIDPAKVATLAEPFARGARLAKHSGGGHGLGLALVAAITTAHGGTLSLAPRPVGGLTASVHLRPATPTPHTTF</sequence>
<dbReference type="PANTHER" id="PTHR45436">
    <property type="entry name" value="SENSOR HISTIDINE KINASE YKOH"/>
    <property type="match status" value="1"/>
</dbReference>
<dbReference type="InterPro" id="IPR036890">
    <property type="entry name" value="HATPase_C_sf"/>
</dbReference>
<keyword evidence="9" id="KW-0902">Two-component regulatory system</keyword>
<keyword evidence="4" id="KW-0597">Phosphoprotein</keyword>
<keyword evidence="8 10" id="KW-1133">Transmembrane helix</keyword>
<feature type="transmembrane region" description="Helical" evidence="10">
    <location>
        <begin position="68"/>
        <end position="88"/>
    </location>
</feature>
<keyword evidence="5" id="KW-0808">Transferase</keyword>
<feature type="domain" description="HAMP" evidence="12">
    <location>
        <begin position="89"/>
        <end position="142"/>
    </location>
</feature>
<name>A0ABN1R6B7_9ACTN</name>
<reference evidence="13 14" key="1">
    <citation type="journal article" date="2019" name="Int. J. Syst. Evol. Microbiol.">
        <title>The Global Catalogue of Microorganisms (GCM) 10K type strain sequencing project: providing services to taxonomists for standard genome sequencing and annotation.</title>
        <authorList>
            <consortium name="The Broad Institute Genomics Platform"/>
            <consortium name="The Broad Institute Genome Sequencing Center for Infectious Disease"/>
            <person name="Wu L."/>
            <person name="Ma J."/>
        </authorList>
    </citation>
    <scope>NUCLEOTIDE SEQUENCE [LARGE SCALE GENOMIC DNA]</scope>
    <source>
        <strain evidence="13 14">JCM 10977</strain>
    </source>
</reference>
<dbReference type="InterPro" id="IPR003661">
    <property type="entry name" value="HisK_dim/P_dom"/>
</dbReference>
<evidence type="ECO:0000256" key="4">
    <source>
        <dbReference type="ARBA" id="ARBA00022553"/>
    </source>
</evidence>
<evidence type="ECO:0000313" key="13">
    <source>
        <dbReference type="EMBL" id="GAA0952336.1"/>
    </source>
</evidence>
<dbReference type="Pfam" id="PF00672">
    <property type="entry name" value="HAMP"/>
    <property type="match status" value="1"/>
</dbReference>
<dbReference type="Gene3D" id="1.10.287.130">
    <property type="match status" value="1"/>
</dbReference>
<accession>A0ABN1R6B7</accession>
<evidence type="ECO:0000256" key="7">
    <source>
        <dbReference type="ARBA" id="ARBA00022777"/>
    </source>
</evidence>
<comment type="caution">
    <text evidence="13">The sequence shown here is derived from an EMBL/GenBank/DDBJ whole genome shotgun (WGS) entry which is preliminary data.</text>
</comment>
<dbReference type="Gene3D" id="6.10.340.10">
    <property type="match status" value="1"/>
</dbReference>
<dbReference type="SUPFAM" id="SSF47384">
    <property type="entry name" value="Homodimeric domain of signal transducing histidine kinase"/>
    <property type="match status" value="1"/>
</dbReference>
<dbReference type="PROSITE" id="PS50885">
    <property type="entry name" value="HAMP"/>
    <property type="match status" value="1"/>
</dbReference>
<evidence type="ECO:0000256" key="3">
    <source>
        <dbReference type="ARBA" id="ARBA00012438"/>
    </source>
</evidence>
<keyword evidence="14" id="KW-1185">Reference proteome</keyword>
<comment type="subcellular location">
    <subcellularLocation>
        <location evidence="2">Cell membrane</location>
    </subcellularLocation>
</comment>
<dbReference type="Pfam" id="PF02518">
    <property type="entry name" value="HATPase_c"/>
    <property type="match status" value="1"/>
</dbReference>
<protein>
    <recommendedName>
        <fullName evidence="3">histidine kinase</fullName>
        <ecNumber evidence="3">2.7.13.3</ecNumber>
    </recommendedName>
</protein>
<dbReference type="SUPFAM" id="SSF55874">
    <property type="entry name" value="ATPase domain of HSP90 chaperone/DNA topoisomerase II/histidine kinase"/>
    <property type="match status" value="1"/>
</dbReference>
<dbReference type="PANTHER" id="PTHR45436:SF5">
    <property type="entry name" value="SENSOR HISTIDINE KINASE TRCS"/>
    <property type="match status" value="1"/>
</dbReference>
<evidence type="ECO:0000313" key="14">
    <source>
        <dbReference type="Proteomes" id="UP001500542"/>
    </source>
</evidence>
<evidence type="ECO:0000256" key="10">
    <source>
        <dbReference type="SAM" id="Phobius"/>
    </source>
</evidence>
<dbReference type="Proteomes" id="UP001500542">
    <property type="component" value="Unassembled WGS sequence"/>
</dbReference>
<dbReference type="CDD" id="cd00082">
    <property type="entry name" value="HisKA"/>
    <property type="match status" value="1"/>
</dbReference>
<dbReference type="InterPro" id="IPR005467">
    <property type="entry name" value="His_kinase_dom"/>
</dbReference>